<reference evidence="1" key="1">
    <citation type="submission" date="2024-11" db="EMBL/GenBank/DDBJ databases">
        <title>Description of Massilia orientalis sp. nov., isolated from rhizosphere soil of Ageratina adenophora.</title>
        <authorList>
            <person name="Wang Y."/>
        </authorList>
    </citation>
    <scope>NUCLEOTIDE SEQUENCE</scope>
    <source>
        <strain evidence="1">YIM B02787</strain>
    </source>
</reference>
<evidence type="ECO:0000313" key="1">
    <source>
        <dbReference type="EMBL" id="MFJ1470061.1"/>
    </source>
</evidence>
<comment type="caution">
    <text evidence="1">The sequence shown here is derived from an EMBL/GenBank/DDBJ whole genome shotgun (WGS) entry which is preliminary data.</text>
</comment>
<evidence type="ECO:0000313" key="2">
    <source>
        <dbReference type="Proteomes" id="UP001168096"/>
    </source>
</evidence>
<organism evidence="1 2">
    <name type="scientific">Massilia orientalis</name>
    <dbReference type="NCBI Taxonomy" id="3050128"/>
    <lineage>
        <taxon>Bacteria</taxon>
        <taxon>Pseudomonadati</taxon>
        <taxon>Pseudomonadota</taxon>
        <taxon>Betaproteobacteria</taxon>
        <taxon>Burkholderiales</taxon>
        <taxon>Oxalobacteraceae</taxon>
        <taxon>Telluria group</taxon>
        <taxon>Massilia</taxon>
    </lineage>
</organism>
<sequence length="382" mass="42307">MTTPTLPALATTDLPLTSAMVGTSIAFPRFLKVLNDSIAAGAVANVTHTELKQHFGRALESLWEKHVSAPYFYGQRDRGDTPDKLYDFYYGDVTALHRVEATLRKLNACGVEHPAVDAMRQVLTEFVPVSQRLTVLKECIVKRPVKSQEEREAERRFVPTPAMPSAILEVWKALTQVTERNRRQVVEYITSEYAKRLDFFMSASPTLRVKLLRNYENRIAVEAGTAARSSPQDEYALKPDFEAALVALAEKDAAELREAFIAKVVSKIASIVEAKGNLASVNEVSDTIQVGRLSGALAIAFTDGSRFLVDNNMVYSSSVRNREFVRFPLTFHDVILADGSRMNQPSEERMHSIFCAAAQLAQEARPQDAEGEEEENGPAPGG</sequence>
<keyword evidence="2" id="KW-1185">Reference proteome</keyword>
<name>A0ACC7MI72_9BURK</name>
<dbReference type="EMBL" id="JASNRB020000013">
    <property type="protein sequence ID" value="MFJ1470061.1"/>
    <property type="molecule type" value="Genomic_DNA"/>
</dbReference>
<proteinExistence type="predicted"/>
<dbReference type="Proteomes" id="UP001168096">
    <property type="component" value="Unassembled WGS sequence"/>
</dbReference>
<protein>
    <submittedName>
        <fullName evidence="1">Uncharacterized protein</fullName>
    </submittedName>
</protein>
<accession>A0ACC7MI72</accession>
<gene>
    <name evidence="1" type="ORF">QPK29_020300</name>
</gene>